<dbReference type="OrthoDB" id="2441661at2759"/>
<evidence type="ECO:0000313" key="2">
    <source>
        <dbReference type="Proteomes" id="UP000789759"/>
    </source>
</evidence>
<keyword evidence="2" id="KW-1185">Reference proteome</keyword>
<name>A0A9N9D945_9GLOM</name>
<dbReference type="AlphaFoldDB" id="A0A9N9D945"/>
<gene>
    <name evidence="1" type="ORF">CPELLU_LOCUS8387</name>
</gene>
<organism evidence="1 2">
    <name type="scientific">Cetraspora pellucida</name>
    <dbReference type="NCBI Taxonomy" id="1433469"/>
    <lineage>
        <taxon>Eukaryota</taxon>
        <taxon>Fungi</taxon>
        <taxon>Fungi incertae sedis</taxon>
        <taxon>Mucoromycota</taxon>
        <taxon>Glomeromycotina</taxon>
        <taxon>Glomeromycetes</taxon>
        <taxon>Diversisporales</taxon>
        <taxon>Gigasporaceae</taxon>
        <taxon>Cetraspora</taxon>
    </lineage>
</organism>
<sequence length="234" mass="26985">MASDLEGVFYQIDQTMFIQNLKASMRQGSNKVVIDNIKKTLQSMTKEPDMHENAETCEYSTKINYKLSCKHIIPKNVPIPLLAINNRWLLDRLNIIELLHPSKSAAINTKFYEIFVKAEKKFQQLLDNINKKEFITKLNQVMNMPLPEPIKPLPIEGPKGSLLDTNKTIQQQNMSLKPKFSDLYILGNKLFKANIPKFMQEYVLDYFNVCKNGNCGFHAIIVSVEKSEECWPDI</sequence>
<proteinExistence type="predicted"/>
<dbReference type="Proteomes" id="UP000789759">
    <property type="component" value="Unassembled WGS sequence"/>
</dbReference>
<evidence type="ECO:0000313" key="1">
    <source>
        <dbReference type="EMBL" id="CAG8631028.1"/>
    </source>
</evidence>
<reference evidence="1" key="1">
    <citation type="submission" date="2021-06" db="EMBL/GenBank/DDBJ databases">
        <authorList>
            <person name="Kallberg Y."/>
            <person name="Tangrot J."/>
            <person name="Rosling A."/>
        </authorList>
    </citation>
    <scope>NUCLEOTIDE SEQUENCE</scope>
    <source>
        <strain evidence="1">FL966</strain>
    </source>
</reference>
<accession>A0A9N9D945</accession>
<dbReference type="EMBL" id="CAJVQA010005946">
    <property type="protein sequence ID" value="CAG8631028.1"/>
    <property type="molecule type" value="Genomic_DNA"/>
</dbReference>
<protein>
    <submittedName>
        <fullName evidence="1">10433_t:CDS:1</fullName>
    </submittedName>
</protein>
<comment type="caution">
    <text evidence="1">The sequence shown here is derived from an EMBL/GenBank/DDBJ whole genome shotgun (WGS) entry which is preliminary data.</text>
</comment>